<dbReference type="Proteomes" id="UP000597762">
    <property type="component" value="Unassembled WGS sequence"/>
</dbReference>
<keyword evidence="1" id="KW-0472">Membrane</keyword>
<protein>
    <submittedName>
        <fullName evidence="2">Uncharacterized protein</fullName>
    </submittedName>
</protein>
<gene>
    <name evidence="2" type="ORF">SPHA_27585</name>
</gene>
<sequence length="229" mass="25206">MVDPKDLASIVLSLSLSLSLSLFFFFFTLPLSVSWYLSIFFGPFHIRISIVTAVMSADAVLSRRPTPTPLHLFYLIRSLSPSGYSVSLNFLQWSLQLIQTLSFFLSLSLSLSLPPTEYRMLSSFLIVLLYKIKCQYNFVTMVSSIYTDTLFLSVSPRQDIGYSHSVCVCVSLSLSLSLSLSALSLLSLSLVNPYCLVTAVALVDNLVSLSLSLSLAPFIPSLSSANTLI</sequence>
<evidence type="ECO:0000313" key="2">
    <source>
        <dbReference type="EMBL" id="CAE1251603.1"/>
    </source>
</evidence>
<accession>A0A812C3E0</accession>
<keyword evidence="1" id="KW-0812">Transmembrane</keyword>
<proteinExistence type="predicted"/>
<keyword evidence="1" id="KW-1133">Transmembrane helix</keyword>
<feature type="transmembrane region" description="Helical" evidence="1">
    <location>
        <begin position="35"/>
        <end position="60"/>
    </location>
</feature>
<name>A0A812C3E0_ACAPH</name>
<dbReference type="EMBL" id="CAHIKZ030001078">
    <property type="protein sequence ID" value="CAE1251603.1"/>
    <property type="molecule type" value="Genomic_DNA"/>
</dbReference>
<keyword evidence="3" id="KW-1185">Reference proteome</keyword>
<dbReference type="AlphaFoldDB" id="A0A812C3E0"/>
<feature type="transmembrane region" description="Helical" evidence="1">
    <location>
        <begin position="7"/>
        <end position="29"/>
    </location>
</feature>
<evidence type="ECO:0000313" key="3">
    <source>
        <dbReference type="Proteomes" id="UP000597762"/>
    </source>
</evidence>
<evidence type="ECO:0000256" key="1">
    <source>
        <dbReference type="SAM" id="Phobius"/>
    </source>
</evidence>
<reference evidence="2" key="1">
    <citation type="submission" date="2021-01" db="EMBL/GenBank/DDBJ databases">
        <authorList>
            <person name="Li R."/>
            <person name="Bekaert M."/>
        </authorList>
    </citation>
    <scope>NUCLEOTIDE SEQUENCE</scope>
    <source>
        <strain evidence="2">Farmed</strain>
    </source>
</reference>
<organism evidence="2 3">
    <name type="scientific">Acanthosepion pharaonis</name>
    <name type="common">Pharaoh cuttlefish</name>
    <name type="synonym">Sepia pharaonis</name>
    <dbReference type="NCBI Taxonomy" id="158019"/>
    <lineage>
        <taxon>Eukaryota</taxon>
        <taxon>Metazoa</taxon>
        <taxon>Spiralia</taxon>
        <taxon>Lophotrochozoa</taxon>
        <taxon>Mollusca</taxon>
        <taxon>Cephalopoda</taxon>
        <taxon>Coleoidea</taxon>
        <taxon>Decapodiformes</taxon>
        <taxon>Sepiida</taxon>
        <taxon>Sepiina</taxon>
        <taxon>Sepiidae</taxon>
        <taxon>Acanthosepion</taxon>
    </lineage>
</organism>
<comment type="caution">
    <text evidence="2">The sequence shown here is derived from an EMBL/GenBank/DDBJ whole genome shotgun (WGS) entry which is preliminary data.</text>
</comment>